<dbReference type="PROSITE" id="PS50157">
    <property type="entry name" value="ZINC_FINGER_C2H2_2"/>
    <property type="match status" value="1"/>
</dbReference>
<feature type="coiled-coil region" evidence="6">
    <location>
        <begin position="264"/>
        <end position="304"/>
    </location>
</feature>
<evidence type="ECO:0000256" key="1">
    <source>
        <dbReference type="ARBA" id="ARBA00022723"/>
    </source>
</evidence>
<keyword evidence="4" id="KW-0862">Zinc</keyword>
<keyword evidence="3 5" id="KW-0863">Zinc-finger</keyword>
<reference evidence="8" key="1">
    <citation type="submission" date="2019-06" db="EMBL/GenBank/DDBJ databases">
        <authorList>
            <consortium name="Wellcome Sanger Institute Data Sharing"/>
        </authorList>
    </citation>
    <scope>NUCLEOTIDE SEQUENCE [LARGE SCALE GENOMIC DNA]</scope>
</reference>
<dbReference type="SMART" id="SM00355">
    <property type="entry name" value="ZnF_C2H2"/>
    <property type="match status" value="6"/>
</dbReference>
<name>A0A667Y4W8_9TELE</name>
<dbReference type="InterPro" id="IPR050688">
    <property type="entry name" value="Zinc_finger/UBP_domain"/>
</dbReference>
<evidence type="ECO:0000256" key="5">
    <source>
        <dbReference type="PROSITE-ProRule" id="PRU00042"/>
    </source>
</evidence>
<dbReference type="GO" id="GO:0005634">
    <property type="term" value="C:nucleus"/>
    <property type="evidence" value="ECO:0007669"/>
    <property type="project" value="TreeGrafter"/>
</dbReference>
<evidence type="ECO:0000256" key="6">
    <source>
        <dbReference type="SAM" id="Coils"/>
    </source>
</evidence>
<feature type="domain" description="C2H2-type" evidence="7">
    <location>
        <begin position="199"/>
        <end position="226"/>
    </location>
</feature>
<evidence type="ECO:0000313" key="8">
    <source>
        <dbReference type="Ensembl" id="ENSMMDP00005016541.1"/>
    </source>
</evidence>
<dbReference type="GeneTree" id="ENSGT00940000156411"/>
<dbReference type="Proteomes" id="UP000472263">
    <property type="component" value="Chromosome 9"/>
</dbReference>
<dbReference type="FunFam" id="3.30.160.60:FF:000655">
    <property type="entry name" value="Zinc finger protein 462"/>
    <property type="match status" value="1"/>
</dbReference>
<evidence type="ECO:0000256" key="4">
    <source>
        <dbReference type="ARBA" id="ARBA00022833"/>
    </source>
</evidence>
<dbReference type="Gene3D" id="3.30.160.60">
    <property type="entry name" value="Classic Zinc Finger"/>
    <property type="match status" value="3"/>
</dbReference>
<keyword evidence="2" id="KW-0677">Repeat</keyword>
<dbReference type="SUPFAM" id="SSF57667">
    <property type="entry name" value="beta-beta-alpha zinc fingers"/>
    <property type="match status" value="1"/>
</dbReference>
<reference evidence="8" key="3">
    <citation type="submission" date="2025-09" db="UniProtKB">
        <authorList>
            <consortium name="Ensembl"/>
        </authorList>
    </citation>
    <scope>IDENTIFICATION</scope>
</reference>
<dbReference type="InterPro" id="IPR036236">
    <property type="entry name" value="Znf_C2H2_sf"/>
</dbReference>
<dbReference type="PROSITE" id="PS00028">
    <property type="entry name" value="ZINC_FINGER_C2H2_1"/>
    <property type="match status" value="1"/>
</dbReference>
<proteinExistence type="predicted"/>
<evidence type="ECO:0000256" key="2">
    <source>
        <dbReference type="ARBA" id="ARBA00022737"/>
    </source>
</evidence>
<keyword evidence="9" id="KW-1185">Reference proteome</keyword>
<dbReference type="PANTHER" id="PTHR24403">
    <property type="entry name" value="ZINC FINGER PROTEIN"/>
    <property type="match status" value="1"/>
</dbReference>
<dbReference type="PANTHER" id="PTHR24403:SF105">
    <property type="entry name" value="ZINC FINGER PROTEIN 2-LIKE ISOFORM X1"/>
    <property type="match status" value="1"/>
</dbReference>
<sequence>NKYTRFQSGTVKPFRCRICTYRTNIMSLLKSHLLKKHAETVVCCSLTESVYSEPPDVQRQLNHYSFVAQASASAATALQHTRLPEDSLLQCEFCNFTTGHLSSVRRHYLNRHGKKVMKCRDCCFFTGLRKNLEMHIETGHSNCQSQPTHQKDLRCPLCLYQTKNKNNMIDHIVLHREERVIPIEVRRPKLSRYLQGIVFRCHKCTFTSASADNLRLHILKHDDIKPYKCRLCYFDCTQLSDLEAHLCDKHQVVRNHELVGQINLDQLEARVDKMSEEEEGFSNLEQQDNEAEDMETNIKMEEDEREVAIMMEPPTENPFSCKYCGRNLISSTELERENYIASKFSTLESPTAPTAAENRSVLFDSWKRTTPAKKTARHKPGVVKTFL</sequence>
<evidence type="ECO:0000313" key="9">
    <source>
        <dbReference type="Proteomes" id="UP000472263"/>
    </source>
</evidence>
<dbReference type="GO" id="GO:0045944">
    <property type="term" value="P:positive regulation of transcription by RNA polymerase II"/>
    <property type="evidence" value="ECO:0007669"/>
    <property type="project" value="TreeGrafter"/>
</dbReference>
<protein>
    <recommendedName>
        <fullName evidence="7">C2H2-type domain-containing protein</fullName>
    </recommendedName>
</protein>
<reference evidence="8" key="2">
    <citation type="submission" date="2025-08" db="UniProtKB">
        <authorList>
            <consortium name="Ensembl"/>
        </authorList>
    </citation>
    <scope>IDENTIFICATION</scope>
</reference>
<dbReference type="Ensembl" id="ENSMMDT00005016967.1">
    <property type="protein sequence ID" value="ENSMMDP00005016541.1"/>
    <property type="gene ID" value="ENSMMDG00005008367.1"/>
</dbReference>
<organism evidence="8 9">
    <name type="scientific">Myripristis murdjan</name>
    <name type="common">pinecone soldierfish</name>
    <dbReference type="NCBI Taxonomy" id="586833"/>
    <lineage>
        <taxon>Eukaryota</taxon>
        <taxon>Metazoa</taxon>
        <taxon>Chordata</taxon>
        <taxon>Craniata</taxon>
        <taxon>Vertebrata</taxon>
        <taxon>Euteleostomi</taxon>
        <taxon>Actinopterygii</taxon>
        <taxon>Neopterygii</taxon>
        <taxon>Teleostei</taxon>
        <taxon>Neoteleostei</taxon>
        <taxon>Acanthomorphata</taxon>
        <taxon>Holocentriformes</taxon>
        <taxon>Holocentridae</taxon>
        <taxon>Myripristis</taxon>
    </lineage>
</organism>
<keyword evidence="6" id="KW-0175">Coiled coil</keyword>
<evidence type="ECO:0000259" key="7">
    <source>
        <dbReference type="PROSITE" id="PS50157"/>
    </source>
</evidence>
<dbReference type="AlphaFoldDB" id="A0A667Y4W8"/>
<dbReference type="InParanoid" id="A0A667Y4W8"/>
<accession>A0A667Y4W8</accession>
<keyword evidence="1" id="KW-0479">Metal-binding</keyword>
<evidence type="ECO:0000256" key="3">
    <source>
        <dbReference type="ARBA" id="ARBA00022771"/>
    </source>
</evidence>
<dbReference type="GO" id="GO:0008270">
    <property type="term" value="F:zinc ion binding"/>
    <property type="evidence" value="ECO:0007669"/>
    <property type="project" value="UniProtKB-KW"/>
</dbReference>
<dbReference type="InterPro" id="IPR013087">
    <property type="entry name" value="Znf_C2H2_type"/>
</dbReference>